<protein>
    <submittedName>
        <fullName evidence="2">Bgt-1295</fullName>
    </submittedName>
</protein>
<proteinExistence type="predicted"/>
<gene>
    <name evidence="2" type="ORF">BGT96224V2_LOCUS4246</name>
</gene>
<keyword evidence="1" id="KW-0812">Transmembrane</keyword>
<keyword evidence="1" id="KW-1133">Transmembrane helix</keyword>
<feature type="transmembrane region" description="Helical" evidence="1">
    <location>
        <begin position="44"/>
        <end position="63"/>
    </location>
</feature>
<sequence length="64" mass="7181">MRNFSTFIFSLIGGAAIVSAGTSEVTTLTKKTFTEFINENELFLLYVNLPDICTYKLLILIVLM</sequence>
<name>A0A381LBA6_BLUGR</name>
<reference evidence="2" key="1">
    <citation type="submission" date="2018-07" db="EMBL/GenBank/DDBJ databases">
        <authorList>
            <person name="Quirk P.G."/>
            <person name="Krulwich T.A."/>
        </authorList>
    </citation>
    <scope>NUCLEOTIDE SEQUENCE</scope>
    <source>
        <strain evidence="2">96224</strain>
    </source>
</reference>
<dbReference type="EMBL" id="UIGY01000111">
    <property type="protein sequence ID" value="SUZ11135.1"/>
    <property type="molecule type" value="Genomic_DNA"/>
</dbReference>
<evidence type="ECO:0000256" key="1">
    <source>
        <dbReference type="SAM" id="Phobius"/>
    </source>
</evidence>
<accession>A0A381LBA6</accession>
<evidence type="ECO:0000313" key="2">
    <source>
        <dbReference type="EMBL" id="SUZ11135.1"/>
    </source>
</evidence>
<dbReference type="AlphaFoldDB" id="A0A381LBA6"/>
<keyword evidence="1" id="KW-0472">Membrane</keyword>
<organism evidence="2">
    <name type="scientific">Blumeria graminis f. sp. tritici 96224</name>
    <dbReference type="NCBI Taxonomy" id="1268274"/>
    <lineage>
        <taxon>Eukaryota</taxon>
        <taxon>Fungi</taxon>
        <taxon>Dikarya</taxon>
        <taxon>Ascomycota</taxon>
        <taxon>Pezizomycotina</taxon>
        <taxon>Leotiomycetes</taxon>
        <taxon>Erysiphales</taxon>
        <taxon>Erysiphaceae</taxon>
        <taxon>Blumeria</taxon>
    </lineage>
</organism>